<accession>A0ABR3TDQ6</accession>
<reference evidence="2 3" key="1">
    <citation type="journal article" date="2023" name="Plant Dis.">
        <title>First Report of Diplodia intermedia Causing Canker and Dieback Diseases on Apple Trees in Canada.</title>
        <authorList>
            <person name="Ellouze W."/>
            <person name="Ilyukhin E."/>
            <person name="Sulman M."/>
            <person name="Ali S."/>
        </authorList>
    </citation>
    <scope>NUCLEOTIDE SEQUENCE [LARGE SCALE GENOMIC DNA]</scope>
    <source>
        <strain evidence="2 3">M45-28</strain>
    </source>
</reference>
<protein>
    <submittedName>
        <fullName evidence="2">Uncharacterized protein</fullName>
    </submittedName>
</protein>
<evidence type="ECO:0000313" key="2">
    <source>
        <dbReference type="EMBL" id="KAL1637685.1"/>
    </source>
</evidence>
<feature type="region of interest" description="Disordered" evidence="1">
    <location>
        <begin position="1"/>
        <end position="23"/>
    </location>
</feature>
<evidence type="ECO:0000256" key="1">
    <source>
        <dbReference type="SAM" id="MobiDB-lite"/>
    </source>
</evidence>
<dbReference type="EMBL" id="JAKEKT020000086">
    <property type="protein sequence ID" value="KAL1637685.1"/>
    <property type="molecule type" value="Genomic_DNA"/>
</dbReference>
<dbReference type="Proteomes" id="UP001521184">
    <property type="component" value="Unassembled WGS sequence"/>
</dbReference>
<comment type="caution">
    <text evidence="2">The sequence shown here is derived from an EMBL/GenBank/DDBJ whole genome shotgun (WGS) entry which is preliminary data.</text>
</comment>
<keyword evidence="3" id="KW-1185">Reference proteome</keyword>
<evidence type="ECO:0000313" key="3">
    <source>
        <dbReference type="Proteomes" id="UP001521184"/>
    </source>
</evidence>
<name>A0ABR3TDQ6_9PEZI</name>
<sequence length="90" mass="9987">MDMECTASDALHKEETNNTGTPIVPRQRFAYKPTDTVSCLIVAILQSYIATFDFSIDALQANGCSCLTASNDTRATWLRELIHFLETPAM</sequence>
<organism evidence="2 3">
    <name type="scientific">Diplodia intermedia</name>
    <dbReference type="NCBI Taxonomy" id="856260"/>
    <lineage>
        <taxon>Eukaryota</taxon>
        <taxon>Fungi</taxon>
        <taxon>Dikarya</taxon>
        <taxon>Ascomycota</taxon>
        <taxon>Pezizomycotina</taxon>
        <taxon>Dothideomycetes</taxon>
        <taxon>Dothideomycetes incertae sedis</taxon>
        <taxon>Botryosphaeriales</taxon>
        <taxon>Botryosphaeriaceae</taxon>
        <taxon>Diplodia</taxon>
    </lineage>
</organism>
<gene>
    <name evidence="2" type="ORF">SLS58_009215</name>
</gene>
<proteinExistence type="predicted"/>